<organism evidence="2 3">
    <name type="scientific">Armillaria ostoyae</name>
    <name type="common">Armillaria root rot fungus</name>
    <dbReference type="NCBI Taxonomy" id="47428"/>
    <lineage>
        <taxon>Eukaryota</taxon>
        <taxon>Fungi</taxon>
        <taxon>Dikarya</taxon>
        <taxon>Basidiomycota</taxon>
        <taxon>Agaricomycotina</taxon>
        <taxon>Agaricomycetes</taxon>
        <taxon>Agaricomycetidae</taxon>
        <taxon>Agaricales</taxon>
        <taxon>Marasmiineae</taxon>
        <taxon>Physalacriaceae</taxon>
        <taxon>Armillaria</taxon>
    </lineage>
</organism>
<protein>
    <submittedName>
        <fullName evidence="2">Uncharacterized protein</fullName>
    </submittedName>
</protein>
<dbReference type="AlphaFoldDB" id="A0A284RGH6"/>
<evidence type="ECO:0000256" key="1">
    <source>
        <dbReference type="SAM" id="MobiDB-lite"/>
    </source>
</evidence>
<feature type="region of interest" description="Disordered" evidence="1">
    <location>
        <begin position="21"/>
        <end position="73"/>
    </location>
</feature>
<gene>
    <name evidence="2" type="ORF">ARMOST_11206</name>
</gene>
<dbReference type="OrthoDB" id="2965805at2759"/>
<proteinExistence type="predicted"/>
<evidence type="ECO:0000313" key="2">
    <source>
        <dbReference type="EMBL" id="SJL07853.1"/>
    </source>
</evidence>
<accession>A0A284RGH6</accession>
<evidence type="ECO:0000313" key="3">
    <source>
        <dbReference type="Proteomes" id="UP000219338"/>
    </source>
</evidence>
<dbReference type="EMBL" id="FUEG01000008">
    <property type="protein sequence ID" value="SJL07853.1"/>
    <property type="molecule type" value="Genomic_DNA"/>
</dbReference>
<sequence length="163" mass="18791">MAKKKPVSKRIRRVRVTEKGTLIIQPTRRKENAPGQKVNGRETAPPRLVGPPNRLRYTKDLHEDDASDPSTDPLNIYHFDEYAPEINDELLNDKWSFNDSLYQVLLKGLSLARQRLRLVVAERRQKTISDDQTAERLKDMSDMMRKMTAILAVLTEQELAHDG</sequence>
<keyword evidence="3" id="KW-1185">Reference proteome</keyword>
<dbReference type="Proteomes" id="UP000219338">
    <property type="component" value="Unassembled WGS sequence"/>
</dbReference>
<dbReference type="OMA" id="DMMRKMT"/>
<reference evidence="3" key="1">
    <citation type="journal article" date="2017" name="Nat. Ecol. Evol.">
        <title>Genome expansion and lineage-specific genetic innovations in the forest pathogenic fungi Armillaria.</title>
        <authorList>
            <person name="Sipos G."/>
            <person name="Prasanna A.N."/>
            <person name="Walter M.C."/>
            <person name="O'Connor E."/>
            <person name="Balint B."/>
            <person name="Krizsan K."/>
            <person name="Kiss B."/>
            <person name="Hess J."/>
            <person name="Varga T."/>
            <person name="Slot J."/>
            <person name="Riley R."/>
            <person name="Boka B."/>
            <person name="Rigling D."/>
            <person name="Barry K."/>
            <person name="Lee J."/>
            <person name="Mihaltcheva S."/>
            <person name="LaButti K."/>
            <person name="Lipzen A."/>
            <person name="Waldron R."/>
            <person name="Moloney N.M."/>
            <person name="Sperisen C."/>
            <person name="Kredics L."/>
            <person name="Vagvoelgyi C."/>
            <person name="Patrignani A."/>
            <person name="Fitzpatrick D."/>
            <person name="Nagy I."/>
            <person name="Doyle S."/>
            <person name="Anderson J.B."/>
            <person name="Grigoriev I.V."/>
            <person name="Gueldener U."/>
            <person name="Muensterkoetter M."/>
            <person name="Nagy L.G."/>
        </authorList>
    </citation>
    <scope>NUCLEOTIDE SEQUENCE [LARGE SCALE GENOMIC DNA]</scope>
    <source>
        <strain evidence="3">C18/9</strain>
    </source>
</reference>
<name>A0A284RGH6_ARMOS</name>